<organism evidence="1 2">
    <name type="scientific">Liparis tanakae</name>
    <name type="common">Tanaka's snailfish</name>
    <dbReference type="NCBI Taxonomy" id="230148"/>
    <lineage>
        <taxon>Eukaryota</taxon>
        <taxon>Metazoa</taxon>
        <taxon>Chordata</taxon>
        <taxon>Craniata</taxon>
        <taxon>Vertebrata</taxon>
        <taxon>Euteleostomi</taxon>
        <taxon>Actinopterygii</taxon>
        <taxon>Neopterygii</taxon>
        <taxon>Teleostei</taxon>
        <taxon>Neoteleostei</taxon>
        <taxon>Acanthomorphata</taxon>
        <taxon>Eupercaria</taxon>
        <taxon>Perciformes</taxon>
        <taxon>Cottioidei</taxon>
        <taxon>Cottales</taxon>
        <taxon>Liparidae</taxon>
        <taxon>Liparis</taxon>
    </lineage>
</organism>
<dbReference type="Proteomes" id="UP000314294">
    <property type="component" value="Unassembled WGS sequence"/>
</dbReference>
<gene>
    <name evidence="1" type="ORF">EYF80_001608</name>
</gene>
<comment type="caution">
    <text evidence="1">The sequence shown here is derived from an EMBL/GenBank/DDBJ whole genome shotgun (WGS) entry which is preliminary data.</text>
</comment>
<evidence type="ECO:0000313" key="1">
    <source>
        <dbReference type="EMBL" id="TNN88027.1"/>
    </source>
</evidence>
<proteinExistence type="predicted"/>
<reference evidence="1 2" key="1">
    <citation type="submission" date="2019-03" db="EMBL/GenBank/DDBJ databases">
        <title>First draft genome of Liparis tanakae, snailfish: a comprehensive survey of snailfish specific genes.</title>
        <authorList>
            <person name="Kim W."/>
            <person name="Song I."/>
            <person name="Jeong J.-H."/>
            <person name="Kim D."/>
            <person name="Kim S."/>
            <person name="Ryu S."/>
            <person name="Song J.Y."/>
            <person name="Lee S.K."/>
        </authorList>
    </citation>
    <scope>NUCLEOTIDE SEQUENCE [LARGE SCALE GENOMIC DNA]</scope>
    <source>
        <tissue evidence="1">Muscle</tissue>
    </source>
</reference>
<name>A0A4Z2JDH4_9TELE</name>
<keyword evidence="2" id="KW-1185">Reference proteome</keyword>
<dbReference type="AlphaFoldDB" id="A0A4Z2JDH4"/>
<evidence type="ECO:0000313" key="2">
    <source>
        <dbReference type="Proteomes" id="UP000314294"/>
    </source>
</evidence>
<accession>A0A4Z2JDH4</accession>
<sequence length="125" mass="14148">MITLKPHSYSNRDDTAYCALARYFSDGQNREIHSVSALRKIPMHGGGSDLAAGLNHVMRGPRGSEYFHHKYMILKGPRSSRTRHVIWLRAHDTRTTSANATKPSPFPPLISQATYVPVLQRLHRN</sequence>
<dbReference type="EMBL" id="SRLO01000007">
    <property type="protein sequence ID" value="TNN88027.1"/>
    <property type="molecule type" value="Genomic_DNA"/>
</dbReference>
<protein>
    <submittedName>
        <fullName evidence="1">Uncharacterized protein</fullName>
    </submittedName>
</protein>